<protein>
    <submittedName>
        <fullName evidence="1">Uncharacterized protein</fullName>
    </submittedName>
</protein>
<dbReference type="AlphaFoldDB" id="X1USD2"/>
<name>X1USD2_9ZZZZ</name>
<comment type="caution">
    <text evidence="1">The sequence shown here is derived from an EMBL/GenBank/DDBJ whole genome shotgun (WGS) entry which is preliminary data.</text>
</comment>
<sequence length="117" mass="14147">GDFQNWLNKIDIKNMKEAFISFRRPHIEPMKKLTNEDKKLADNILEFTKNWEELTGYLFRKTDKEKAKFIIDRILYLGYEVVEKMFKTEKSKKKPNAYRLLFITMAGRKDDDIDWGY</sequence>
<accession>X1USD2</accession>
<proteinExistence type="predicted"/>
<dbReference type="EMBL" id="BARW01032617">
    <property type="protein sequence ID" value="GAJ02806.1"/>
    <property type="molecule type" value="Genomic_DNA"/>
</dbReference>
<feature type="non-terminal residue" evidence="1">
    <location>
        <position position="1"/>
    </location>
</feature>
<gene>
    <name evidence="1" type="ORF">S12H4_51586</name>
</gene>
<reference evidence="1" key="1">
    <citation type="journal article" date="2014" name="Front. Microbiol.">
        <title>High frequency of phylogenetically diverse reductive dehalogenase-homologous genes in deep subseafloor sedimentary metagenomes.</title>
        <authorList>
            <person name="Kawai M."/>
            <person name="Futagami T."/>
            <person name="Toyoda A."/>
            <person name="Takaki Y."/>
            <person name="Nishi S."/>
            <person name="Hori S."/>
            <person name="Arai W."/>
            <person name="Tsubouchi T."/>
            <person name="Morono Y."/>
            <person name="Uchiyama I."/>
            <person name="Ito T."/>
            <person name="Fujiyama A."/>
            <person name="Inagaki F."/>
            <person name="Takami H."/>
        </authorList>
    </citation>
    <scope>NUCLEOTIDE SEQUENCE</scope>
    <source>
        <strain evidence="1">Expedition CK06-06</strain>
    </source>
</reference>
<organism evidence="1">
    <name type="scientific">marine sediment metagenome</name>
    <dbReference type="NCBI Taxonomy" id="412755"/>
    <lineage>
        <taxon>unclassified sequences</taxon>
        <taxon>metagenomes</taxon>
        <taxon>ecological metagenomes</taxon>
    </lineage>
</organism>
<evidence type="ECO:0000313" key="1">
    <source>
        <dbReference type="EMBL" id="GAJ02806.1"/>
    </source>
</evidence>